<proteinExistence type="predicted"/>
<evidence type="ECO:0000256" key="3">
    <source>
        <dbReference type="ARBA" id="ARBA00040298"/>
    </source>
</evidence>
<sequence>MDAASGPREGAGPGSDAVVVGAGPNGLVAANLLVDAGWDVVLLEANDAIGGAVRSSRDLDPSFVHDTFSSFYPLAAVSPTIRNLNLGAYGLEWSNAPSPVGNPLRSGGWALVHPDPADTAAALDARAAGDGQAWLDLYADWERVGPAVTDALLAPFPPVRAGIDLLRHLLGPRGLRRLQLLLGPVRSVGDRRFAGEAAKLLMATNSQHADIAPTAMGSGLMGWLLVMIAQQHGYPVPRGGAGRLSQALADRFTDRGGTIVCNAEVDRIVIKDRRAVGVRTVDGTQYDAGRAVLADVSAPALYCHLIPRQDLPYHVLQRLRFFKWDPATVKVDWALSSPIPWRDTPALAPGTAHLADSVDDLRRWSDQLAAGLIPDRPFLLMGQMTTADPSRSPAGTEAAWAYTHVPQRIRADAGGELTGRWDAADAEAMADRIQARVEAYAPGFTDTITARRILTPLELERRDANLVGGAVNGGTSGLRQELVLRPMPGLGRAETAIKSLYLASASAHPGGGVHGACGSNAARAALSHSR</sequence>
<evidence type="ECO:0000256" key="1">
    <source>
        <dbReference type="ARBA" id="ARBA00037217"/>
    </source>
</evidence>
<comment type="subunit">
    <text evidence="2">Interacts with COX5B; this interaction may contribute to localize PYROXD2 to the inner face of the inner mitochondrial membrane.</text>
</comment>
<comment type="caution">
    <text evidence="5">The sequence shown here is derived from an EMBL/GenBank/DDBJ whole genome shotgun (WGS) entry which is preliminary data.</text>
</comment>
<dbReference type="GO" id="GO:0016491">
    <property type="term" value="F:oxidoreductase activity"/>
    <property type="evidence" value="ECO:0007669"/>
    <property type="project" value="InterPro"/>
</dbReference>
<comment type="function">
    <text evidence="1">Probable oxidoreductase that may play a role as regulator of mitochondrial function.</text>
</comment>
<dbReference type="Pfam" id="PF01593">
    <property type="entry name" value="Amino_oxidase"/>
    <property type="match status" value="1"/>
</dbReference>
<dbReference type="PANTHER" id="PTHR10668">
    <property type="entry name" value="PHYTOENE DEHYDROGENASE"/>
    <property type="match status" value="1"/>
</dbReference>
<dbReference type="RefSeq" id="WP_137257023.1">
    <property type="nucleotide sequence ID" value="NZ_JBHSPQ010000003.1"/>
</dbReference>
<reference evidence="5 6" key="1">
    <citation type="submission" date="2019-04" db="EMBL/GenBank/DDBJ databases">
        <title>Kribbella sp. NEAU-THZ 27 nov., a novel actinomycete isolated from soil.</title>
        <authorList>
            <person name="Duan L."/>
        </authorList>
    </citation>
    <scope>NUCLEOTIDE SEQUENCE [LARGE SCALE GENOMIC DNA]</scope>
    <source>
        <strain evidence="6">NEAU-THZ27</strain>
    </source>
</reference>
<dbReference type="InterPro" id="IPR002937">
    <property type="entry name" value="Amino_oxidase"/>
</dbReference>
<evidence type="ECO:0000313" key="5">
    <source>
        <dbReference type="EMBL" id="TKK76154.1"/>
    </source>
</evidence>
<dbReference type="InterPro" id="IPR036188">
    <property type="entry name" value="FAD/NAD-bd_sf"/>
</dbReference>
<evidence type="ECO:0000313" key="6">
    <source>
        <dbReference type="Proteomes" id="UP000305836"/>
    </source>
</evidence>
<feature type="domain" description="Amine oxidase" evidence="4">
    <location>
        <begin position="231"/>
        <end position="518"/>
    </location>
</feature>
<evidence type="ECO:0000256" key="2">
    <source>
        <dbReference type="ARBA" id="ARBA00038825"/>
    </source>
</evidence>
<dbReference type="Pfam" id="PF13450">
    <property type="entry name" value="NAD_binding_8"/>
    <property type="match status" value="1"/>
</dbReference>
<protein>
    <recommendedName>
        <fullName evidence="3">Pyridine nucleotide-disulfide oxidoreductase domain-containing protein 2</fullName>
    </recommendedName>
</protein>
<dbReference type="OrthoDB" id="833207at2"/>
<dbReference type="AlphaFoldDB" id="A0A4U3LM47"/>
<evidence type="ECO:0000259" key="4">
    <source>
        <dbReference type="Pfam" id="PF01593"/>
    </source>
</evidence>
<dbReference type="Proteomes" id="UP000305836">
    <property type="component" value="Unassembled WGS sequence"/>
</dbReference>
<dbReference type="EMBL" id="SZPZ01000004">
    <property type="protein sequence ID" value="TKK76154.1"/>
    <property type="molecule type" value="Genomic_DNA"/>
</dbReference>
<dbReference type="Gene3D" id="3.50.50.60">
    <property type="entry name" value="FAD/NAD(P)-binding domain"/>
    <property type="match status" value="2"/>
</dbReference>
<organism evidence="5 6">
    <name type="scientific">Kribbella jiaozuonensis</name>
    <dbReference type="NCBI Taxonomy" id="2575441"/>
    <lineage>
        <taxon>Bacteria</taxon>
        <taxon>Bacillati</taxon>
        <taxon>Actinomycetota</taxon>
        <taxon>Actinomycetes</taxon>
        <taxon>Propionibacteriales</taxon>
        <taxon>Kribbellaceae</taxon>
        <taxon>Kribbella</taxon>
    </lineage>
</organism>
<dbReference type="SUPFAM" id="SSF51905">
    <property type="entry name" value="FAD/NAD(P)-binding domain"/>
    <property type="match status" value="1"/>
</dbReference>
<keyword evidence="6" id="KW-1185">Reference proteome</keyword>
<name>A0A4U3LM47_9ACTN</name>
<accession>A0A4U3LM47</accession>
<gene>
    <name evidence="5" type="ORF">FDA38_27450</name>
</gene>
<dbReference type="PANTHER" id="PTHR10668:SF105">
    <property type="entry name" value="DEHYDROGENASE-RELATED"/>
    <property type="match status" value="1"/>
</dbReference>